<evidence type="ECO:0000256" key="1">
    <source>
        <dbReference type="SAM" id="Coils"/>
    </source>
</evidence>
<reference evidence="2" key="1">
    <citation type="journal article" date="2014" name="Front. Microbiol.">
        <title>High frequency of phylogenetically diverse reductive dehalogenase-homologous genes in deep subseafloor sedimentary metagenomes.</title>
        <authorList>
            <person name="Kawai M."/>
            <person name="Futagami T."/>
            <person name="Toyoda A."/>
            <person name="Takaki Y."/>
            <person name="Nishi S."/>
            <person name="Hori S."/>
            <person name="Arai W."/>
            <person name="Tsubouchi T."/>
            <person name="Morono Y."/>
            <person name="Uchiyama I."/>
            <person name="Ito T."/>
            <person name="Fujiyama A."/>
            <person name="Inagaki F."/>
            <person name="Takami H."/>
        </authorList>
    </citation>
    <scope>NUCLEOTIDE SEQUENCE</scope>
    <source>
        <strain evidence="2">Expedition CK06-06</strain>
    </source>
</reference>
<dbReference type="EMBL" id="BARS01025079">
    <property type="protein sequence ID" value="GAG00574.1"/>
    <property type="molecule type" value="Genomic_DNA"/>
</dbReference>
<organism evidence="2">
    <name type="scientific">marine sediment metagenome</name>
    <dbReference type="NCBI Taxonomy" id="412755"/>
    <lineage>
        <taxon>unclassified sequences</taxon>
        <taxon>metagenomes</taxon>
        <taxon>ecological metagenomes</taxon>
    </lineage>
</organism>
<feature type="coiled-coil region" evidence="1">
    <location>
        <begin position="187"/>
        <end position="214"/>
    </location>
</feature>
<feature type="non-terminal residue" evidence="2">
    <location>
        <position position="267"/>
    </location>
</feature>
<protein>
    <submittedName>
        <fullName evidence="2">Uncharacterized protein</fullName>
    </submittedName>
</protein>
<sequence length="267" mass="31193">MHALGVLSDEDLVRNYMDQGYDFEHAVNMAEFTILFNTDKEREATKTDILKGYRKGVLSMVDATNALIGIGYPLHLADYYLSLEDLHAQEEIADEEIKTVQALYVNREIDRSQAYARLGSLNLTATQIDKLFERWDIARERKIVRPSVSNLESFYKDGIINSSTFMSELESRGYLSGYIIWYRDSLLIEVEREAQAEQDRAAKEAERIEKQEIKTKYQEDKAKIDYHIAQLRTQDIHLRILREQAIDTEERRRLEMTIDQSILRITE</sequence>
<name>X0U4A4_9ZZZZ</name>
<dbReference type="AlphaFoldDB" id="X0U4A4"/>
<proteinExistence type="predicted"/>
<keyword evidence="1" id="KW-0175">Coiled coil</keyword>
<gene>
    <name evidence="2" type="ORF">S01H1_39695</name>
</gene>
<accession>X0U4A4</accession>
<evidence type="ECO:0000313" key="2">
    <source>
        <dbReference type="EMBL" id="GAG00574.1"/>
    </source>
</evidence>
<comment type="caution">
    <text evidence="2">The sequence shown here is derived from an EMBL/GenBank/DDBJ whole genome shotgun (WGS) entry which is preliminary data.</text>
</comment>